<dbReference type="Proteomes" id="UP000076154">
    <property type="component" value="Unassembled WGS sequence"/>
</dbReference>
<dbReference type="AlphaFoldDB" id="A0A369JIA3"/>
<feature type="domain" description="Protein kinase" evidence="2">
    <location>
        <begin position="51"/>
        <end position="401"/>
    </location>
</feature>
<comment type="caution">
    <text evidence="3">The sequence shown here is derived from an EMBL/GenBank/DDBJ whole genome shotgun (WGS) entry which is preliminary data.</text>
</comment>
<dbReference type="InParanoid" id="A0A369JIA3"/>
<gene>
    <name evidence="3" type="ORF">Hypma_012979</name>
</gene>
<feature type="region of interest" description="Disordered" evidence="1">
    <location>
        <begin position="1"/>
        <end position="31"/>
    </location>
</feature>
<organism evidence="3 4">
    <name type="scientific">Hypsizygus marmoreus</name>
    <name type="common">White beech mushroom</name>
    <name type="synonym">Agaricus marmoreus</name>
    <dbReference type="NCBI Taxonomy" id="39966"/>
    <lineage>
        <taxon>Eukaryota</taxon>
        <taxon>Fungi</taxon>
        <taxon>Dikarya</taxon>
        <taxon>Basidiomycota</taxon>
        <taxon>Agaricomycotina</taxon>
        <taxon>Agaricomycetes</taxon>
        <taxon>Agaricomycetidae</taxon>
        <taxon>Agaricales</taxon>
        <taxon>Tricholomatineae</taxon>
        <taxon>Lyophyllaceae</taxon>
        <taxon>Hypsizygus</taxon>
    </lineage>
</organism>
<dbReference type="PROSITE" id="PS50011">
    <property type="entry name" value="PROTEIN_KINASE_DOM"/>
    <property type="match status" value="1"/>
</dbReference>
<dbReference type="InterPro" id="IPR000719">
    <property type="entry name" value="Prot_kinase_dom"/>
</dbReference>
<dbReference type="GO" id="GO:0005524">
    <property type="term" value="F:ATP binding"/>
    <property type="evidence" value="ECO:0007669"/>
    <property type="project" value="InterPro"/>
</dbReference>
<dbReference type="SMART" id="SM00220">
    <property type="entry name" value="S_TKc"/>
    <property type="match status" value="1"/>
</dbReference>
<protein>
    <recommendedName>
        <fullName evidence="2">Protein kinase domain-containing protein</fullName>
    </recommendedName>
</protein>
<dbReference type="InterPro" id="IPR011009">
    <property type="entry name" value="Kinase-like_dom_sf"/>
</dbReference>
<dbReference type="Gene3D" id="1.10.510.10">
    <property type="entry name" value="Transferase(Phosphotransferase) domain 1"/>
    <property type="match status" value="1"/>
</dbReference>
<reference evidence="3" key="1">
    <citation type="submission" date="2018-04" db="EMBL/GenBank/DDBJ databases">
        <title>Whole genome sequencing of Hypsizygus marmoreus.</title>
        <authorList>
            <person name="Choi I.-G."/>
            <person name="Min B."/>
            <person name="Kim J.-G."/>
            <person name="Kim S."/>
            <person name="Oh Y.-L."/>
            <person name="Kong W.-S."/>
            <person name="Park H."/>
            <person name="Jeong J."/>
            <person name="Song E.-S."/>
        </authorList>
    </citation>
    <scope>NUCLEOTIDE SEQUENCE [LARGE SCALE GENOMIC DNA]</scope>
    <source>
        <strain evidence="3">51987-8</strain>
    </source>
</reference>
<name>A0A369JIA3_HYPMA</name>
<sequence>MKRPPHSRPPPQQEHETLDDPSSSSEIALPSLPPIIRRTNRALHCLYSTEINPNETVWRDRYHFLLSRGYKLRPRYHPEWTPSWLETSADPWNCEDGIEQFAPMVMDATRQGDGKVVCLKRSERKSDEVEIGRYLSSSHVSGSRRNHCVEILDFFSDPLTPNVQYIAMPVLRSFDDPEFGTIGEVVDFVTQVLEGMEFMHSQLVAHGDLTGPNIMMDARPILPHGWHFVADHCTPNGLDPLTPLSRIDRPVRYVIVDYDVSIRMRPGQPHLINDNGGRDRDPPELATRRPYDPFKLDVFTLGNVYNKEFYQKYLGLDFLADLMKEMMTPDFSKRPSAHAALQQWLMVRSSLNVSMARWRLRRQSESIGERVVLDTVAAARESLHSVKRLFHGEEKKAWATT</sequence>
<dbReference type="SUPFAM" id="SSF56112">
    <property type="entry name" value="Protein kinase-like (PK-like)"/>
    <property type="match status" value="1"/>
</dbReference>
<evidence type="ECO:0000313" key="4">
    <source>
        <dbReference type="Proteomes" id="UP000076154"/>
    </source>
</evidence>
<evidence type="ECO:0000313" key="3">
    <source>
        <dbReference type="EMBL" id="RDB20135.1"/>
    </source>
</evidence>
<proteinExistence type="predicted"/>
<evidence type="ECO:0000256" key="1">
    <source>
        <dbReference type="SAM" id="MobiDB-lite"/>
    </source>
</evidence>
<dbReference type="GO" id="GO:0004672">
    <property type="term" value="F:protein kinase activity"/>
    <property type="evidence" value="ECO:0007669"/>
    <property type="project" value="InterPro"/>
</dbReference>
<dbReference type="EMBL" id="LUEZ02000071">
    <property type="protein sequence ID" value="RDB20135.1"/>
    <property type="molecule type" value="Genomic_DNA"/>
</dbReference>
<dbReference type="OrthoDB" id="5987198at2759"/>
<accession>A0A369JIA3</accession>
<keyword evidence="4" id="KW-1185">Reference proteome</keyword>
<evidence type="ECO:0000259" key="2">
    <source>
        <dbReference type="PROSITE" id="PS50011"/>
    </source>
</evidence>
<dbReference type="STRING" id="39966.A0A369JIA3"/>